<dbReference type="PANTHER" id="PTHR46718">
    <property type="entry name" value="ASPARTATE-SEMIALDEHYDE DEHYDROGENASE"/>
    <property type="match status" value="1"/>
</dbReference>
<dbReference type="InterPro" id="IPR012280">
    <property type="entry name" value="Semialdhyde_DH_dimer_dom"/>
</dbReference>
<dbReference type="GO" id="GO:0051287">
    <property type="term" value="F:NAD binding"/>
    <property type="evidence" value="ECO:0007669"/>
    <property type="project" value="InterPro"/>
</dbReference>
<dbReference type="GO" id="GO:0009088">
    <property type="term" value="P:threonine biosynthetic process"/>
    <property type="evidence" value="ECO:0007669"/>
    <property type="project" value="UniProtKB-ARBA"/>
</dbReference>
<protein>
    <submittedName>
        <fullName evidence="6">Aspartate-semialdehyde dehydrogenase</fullName>
    </submittedName>
</protein>
<evidence type="ECO:0000313" key="8">
    <source>
        <dbReference type="Proteomes" id="UP000236910"/>
    </source>
</evidence>
<comment type="caution">
    <text evidence="6">The sequence shown here is derived from an EMBL/GenBank/DDBJ whole genome shotgun (WGS) entry which is preliminary data.</text>
</comment>
<dbReference type="Gene3D" id="3.30.360.10">
    <property type="entry name" value="Dihydrodipicolinate Reductase, domain 2"/>
    <property type="match status" value="1"/>
</dbReference>
<dbReference type="InterPro" id="IPR036291">
    <property type="entry name" value="NAD(P)-bd_dom_sf"/>
</dbReference>
<evidence type="ECO:0000256" key="3">
    <source>
        <dbReference type="ARBA" id="ARBA00023002"/>
    </source>
</evidence>
<name>A0A2J6WEB3_9BACT</name>
<dbReference type="RefSeq" id="WP_424606720.1">
    <property type="nucleotide sequence ID" value="NZ_JBNARP010000011.1"/>
</dbReference>
<dbReference type="GO" id="GO:0004073">
    <property type="term" value="F:aspartate-semialdehyde dehydrogenase activity"/>
    <property type="evidence" value="ECO:0007669"/>
    <property type="project" value="UniProtKB-ARBA"/>
</dbReference>
<evidence type="ECO:0000313" key="9">
    <source>
        <dbReference type="Proteomes" id="UP000237040"/>
    </source>
</evidence>
<evidence type="ECO:0000256" key="1">
    <source>
        <dbReference type="ARBA" id="ARBA00010584"/>
    </source>
</evidence>
<dbReference type="InterPro" id="IPR051823">
    <property type="entry name" value="ASADH-related"/>
</dbReference>
<keyword evidence="3" id="KW-0560">Oxidoreductase</keyword>
<evidence type="ECO:0000313" key="6">
    <source>
        <dbReference type="EMBL" id="PMP67341.1"/>
    </source>
</evidence>
<proteinExistence type="inferred from homology"/>
<dbReference type="EMBL" id="PNIX01000116">
    <property type="protein sequence ID" value="PMP83332.1"/>
    <property type="molecule type" value="Genomic_DNA"/>
</dbReference>
<accession>A0A2J6WEB3</accession>
<gene>
    <name evidence="6" type="primary">asd</name>
    <name evidence="7" type="ORF">C0175_01960</name>
    <name evidence="6" type="ORF">C0189_03225</name>
</gene>
<dbReference type="CDD" id="cd18130">
    <property type="entry name" value="ASADH_C_arch_fung_like"/>
    <property type="match status" value="1"/>
</dbReference>
<evidence type="ECO:0000259" key="5">
    <source>
        <dbReference type="SMART" id="SM00859"/>
    </source>
</evidence>
<dbReference type="Gene3D" id="3.40.50.720">
    <property type="entry name" value="NAD(P)-binding Rossmann-like Domain"/>
    <property type="match status" value="1"/>
</dbReference>
<dbReference type="NCBIfam" id="NF006416">
    <property type="entry name" value="PRK08664.1"/>
    <property type="match status" value="1"/>
</dbReference>
<comment type="similarity">
    <text evidence="1">Belongs to the aspartate-semialdehyde dehydrogenase family.</text>
</comment>
<reference evidence="8 9" key="1">
    <citation type="submission" date="2018-01" db="EMBL/GenBank/DDBJ databases">
        <title>Metagenomic assembled genomes from two thermal pools in the Uzon Caldera, Kamchatka, Russia.</title>
        <authorList>
            <person name="Wilkins L."/>
            <person name="Ettinger C."/>
        </authorList>
    </citation>
    <scope>NUCLEOTIDE SEQUENCE [LARGE SCALE GENOMIC DNA]</scope>
    <source>
        <strain evidence="7">ARK-10</strain>
        <strain evidence="6">ZAV-07</strain>
    </source>
</reference>
<feature type="active site" description="Proton acceptor" evidence="4">
    <location>
        <position position="237"/>
    </location>
</feature>
<dbReference type="SUPFAM" id="SSF51735">
    <property type="entry name" value="NAD(P)-binding Rossmann-fold domains"/>
    <property type="match status" value="1"/>
</dbReference>
<dbReference type="EMBL" id="PNIL01000049">
    <property type="protein sequence ID" value="PMP67341.1"/>
    <property type="molecule type" value="Genomic_DNA"/>
</dbReference>
<dbReference type="GO" id="GO:0046983">
    <property type="term" value="F:protein dimerization activity"/>
    <property type="evidence" value="ECO:0007669"/>
    <property type="project" value="InterPro"/>
</dbReference>
<dbReference type="NCBIfam" id="TIGR00978">
    <property type="entry name" value="asd_EA"/>
    <property type="match status" value="1"/>
</dbReference>
<dbReference type="InterPro" id="IPR000534">
    <property type="entry name" value="Semialdehyde_DH_NAD-bd"/>
</dbReference>
<dbReference type="Pfam" id="PF02774">
    <property type="entry name" value="Semialdhyde_dhC"/>
    <property type="match status" value="1"/>
</dbReference>
<dbReference type="GO" id="GO:0050661">
    <property type="term" value="F:NADP binding"/>
    <property type="evidence" value="ECO:0007669"/>
    <property type="project" value="InterPro"/>
</dbReference>
<dbReference type="SMART" id="SM00859">
    <property type="entry name" value="Semialdhyde_dh"/>
    <property type="match status" value="1"/>
</dbReference>
<dbReference type="PANTHER" id="PTHR46718:SF1">
    <property type="entry name" value="ASPARTATE-SEMIALDEHYDE DEHYDROGENASE"/>
    <property type="match status" value="1"/>
</dbReference>
<dbReference type="CDD" id="cd02315">
    <property type="entry name" value="ScASADH_like_N"/>
    <property type="match status" value="1"/>
</dbReference>
<dbReference type="Pfam" id="PF01118">
    <property type="entry name" value="Semialdhyde_dh"/>
    <property type="match status" value="1"/>
</dbReference>
<dbReference type="InterPro" id="IPR005676">
    <property type="entry name" value="Asp_semi-ald_DH_pep-lack"/>
</dbReference>
<dbReference type="Proteomes" id="UP000236910">
    <property type="component" value="Unassembled WGS sequence"/>
</dbReference>
<dbReference type="GO" id="GO:0009086">
    <property type="term" value="P:methionine biosynthetic process"/>
    <property type="evidence" value="ECO:0007669"/>
    <property type="project" value="TreeGrafter"/>
</dbReference>
<dbReference type="SUPFAM" id="SSF55347">
    <property type="entry name" value="Glyceraldehyde-3-phosphate dehydrogenase-like, C-terminal domain"/>
    <property type="match status" value="1"/>
</dbReference>
<dbReference type="AlphaFoldDB" id="A0A2J6WEB3"/>
<sequence length="341" mass="38028">MKKKVAIMGATGLVGQRFVSLLENHPFFEVTSLYASKRSEGKRYKDAVYWILETDIPEYAKDIVLKSFEDLPQVEESIVFSALPSDVAYTLEVELAENGHFVFSNASSHRYDKFVPILIPEVNPDHIEAVKFQGTKGFIITNANCSTTGLVIPLKALSRRFRISDLFVVTMQAISGAGIHGLSALEIHGNILPYIEKEEEKIEIETKKILGTFENEFKDSDIDIFARTNRVPVREGHTEVVFLKVEAYLREIIQAFRDFKGLPQELKLPTAPEKPIIVFEDTLRPQPTLDLNNGKGMSVSVGRIKLKGDVLTFTILSHNTIRGAAGGSILNAEFAFAKGLI</sequence>
<feature type="domain" description="Semialdehyde dehydrogenase NAD-binding" evidence="5">
    <location>
        <begin position="4"/>
        <end position="130"/>
    </location>
</feature>
<evidence type="ECO:0000256" key="2">
    <source>
        <dbReference type="ARBA" id="ARBA00022857"/>
    </source>
</evidence>
<dbReference type="PIRSF" id="PIRSF000148">
    <property type="entry name" value="ASA_dh"/>
    <property type="match status" value="1"/>
</dbReference>
<feature type="active site" description="Acyl-thioester intermediate" evidence="4">
    <location>
        <position position="145"/>
    </location>
</feature>
<organism evidence="6 9">
    <name type="scientific">Caldisericum exile</name>
    <dbReference type="NCBI Taxonomy" id="693075"/>
    <lineage>
        <taxon>Bacteria</taxon>
        <taxon>Pseudomonadati</taxon>
        <taxon>Caldisericota/Cryosericota group</taxon>
        <taxon>Caldisericota</taxon>
        <taxon>Caldisericia</taxon>
        <taxon>Caldisericales</taxon>
        <taxon>Caldisericaceae</taxon>
        <taxon>Caldisericum</taxon>
    </lineage>
</organism>
<keyword evidence="2" id="KW-0521">NADP</keyword>
<evidence type="ECO:0000256" key="4">
    <source>
        <dbReference type="PIRSR" id="PIRSR000148-1"/>
    </source>
</evidence>
<evidence type="ECO:0000313" key="7">
    <source>
        <dbReference type="EMBL" id="PMP83332.1"/>
    </source>
</evidence>
<dbReference type="Proteomes" id="UP000237040">
    <property type="component" value="Unassembled WGS sequence"/>
</dbReference>